<dbReference type="PANTHER" id="PTHR43784:SF2">
    <property type="entry name" value="GDSL-LIKE LIPASE_ACYLHYDROLASE, PUTATIVE (AFU_ORTHOLOGUE AFUA_2G00820)-RELATED"/>
    <property type="match status" value="1"/>
</dbReference>
<accession>A0ABU1A906</accession>
<dbReference type="InterPro" id="IPR013830">
    <property type="entry name" value="SGNH_hydro"/>
</dbReference>
<organism evidence="2 3">
    <name type="scientific">Lactiplantibacillus brownii</name>
    <dbReference type="NCBI Taxonomy" id="3069269"/>
    <lineage>
        <taxon>Bacteria</taxon>
        <taxon>Bacillati</taxon>
        <taxon>Bacillota</taxon>
        <taxon>Bacilli</taxon>
        <taxon>Lactobacillales</taxon>
        <taxon>Lactobacillaceae</taxon>
        <taxon>Lactiplantibacillus</taxon>
    </lineage>
</organism>
<dbReference type="EMBL" id="JAVCWF010000001">
    <property type="protein sequence ID" value="MDQ7937351.1"/>
    <property type="molecule type" value="Genomic_DNA"/>
</dbReference>
<name>A0ABU1A906_9LACO</name>
<reference evidence="2 3" key="1">
    <citation type="journal article" date="2023" name="Int. J. Syst. Evol. Microbiol.">
        <title>Lactiplantibacillus brownii sp. nov., a novel psychrotolerant species isolated from sauerkraut.</title>
        <authorList>
            <person name="Heng Y.C."/>
            <person name="Silvaraju S."/>
            <person name="Lee J.K.Y."/>
            <person name="Kittelmann S."/>
        </authorList>
    </citation>
    <scope>NUCLEOTIDE SEQUENCE [LARGE SCALE GENOMIC DNA]</scope>
    <source>
        <strain evidence="2 3">WILCCON 0030</strain>
    </source>
</reference>
<dbReference type="RefSeq" id="WP_308703103.1">
    <property type="nucleotide sequence ID" value="NZ_AP027463.1"/>
</dbReference>
<comment type="caution">
    <text evidence="2">The sequence shown here is derived from an EMBL/GenBank/DDBJ whole genome shotgun (WGS) entry which is preliminary data.</text>
</comment>
<dbReference type="SUPFAM" id="SSF52266">
    <property type="entry name" value="SGNH hydrolase"/>
    <property type="match status" value="1"/>
</dbReference>
<feature type="domain" description="SGNH hydrolase-type esterase" evidence="1">
    <location>
        <begin position="152"/>
        <end position="344"/>
    </location>
</feature>
<dbReference type="PANTHER" id="PTHR43784">
    <property type="entry name" value="GDSL-LIKE LIPASE/ACYLHYDROLASE, PUTATIVE (AFU_ORTHOLOGUE AFUA_2G00820)-RELATED"/>
    <property type="match status" value="1"/>
</dbReference>
<dbReference type="InterPro" id="IPR036514">
    <property type="entry name" value="SGNH_hydro_sf"/>
</dbReference>
<proteinExistence type="predicted"/>
<dbReference type="Proteomes" id="UP001227831">
    <property type="component" value="Unassembled WGS sequence"/>
</dbReference>
<evidence type="ECO:0000313" key="3">
    <source>
        <dbReference type="Proteomes" id="UP001227831"/>
    </source>
</evidence>
<dbReference type="Gene3D" id="3.40.50.1110">
    <property type="entry name" value="SGNH hydrolase"/>
    <property type="match status" value="1"/>
</dbReference>
<sequence length="357" mass="39420">MTGQIMAWQQMATYFPNITKLNRQHQQTIKVKQDLTAPRLRLLLVNNFSSIPLVITSLTVTVSGLTRRVKVRQQASFSVSAYEKLWTDWIDLPVQAGAWVTISLNSPTESPQTLMQTLDQSIVRLASLKQERWFGVAAIAVPATSQQRQLLIFGDSLTNQGYYSAALTTLFWQQQPQCWGVINGGISGNRLLRPGHSTSVWSPSFGAAGKQRLTELLRTTPVDELIVMAGLNDLLHPGTGSPLTELPTADQLIAGLKQVIKLAAQAKAKLWLLTITPFKNSILDDRPAWCPAKEAIRLQVNQWLREQSETIDVASLVADPADSGKLASNYDCGDHIHFSPVGGRLVAQAVFNHCYPQ</sequence>
<evidence type="ECO:0000259" key="1">
    <source>
        <dbReference type="Pfam" id="PF13472"/>
    </source>
</evidence>
<keyword evidence="3" id="KW-1185">Reference proteome</keyword>
<protein>
    <submittedName>
        <fullName evidence="2">GDSL-type esterase/lipase family protein</fullName>
    </submittedName>
</protein>
<dbReference type="Pfam" id="PF13472">
    <property type="entry name" value="Lipase_GDSL_2"/>
    <property type="match status" value="1"/>
</dbReference>
<evidence type="ECO:0000313" key="2">
    <source>
        <dbReference type="EMBL" id="MDQ7937351.1"/>
    </source>
</evidence>
<gene>
    <name evidence="2" type="ORF">RA086_06885</name>
</gene>
<dbReference type="InterPro" id="IPR053140">
    <property type="entry name" value="GDSL_Rv0518-like"/>
</dbReference>